<feature type="domain" description="SnoaL-like" evidence="1">
    <location>
        <begin position="10"/>
        <end position="114"/>
    </location>
</feature>
<evidence type="ECO:0000259" key="1">
    <source>
        <dbReference type="Pfam" id="PF12680"/>
    </source>
</evidence>
<dbReference type="CDD" id="cd00531">
    <property type="entry name" value="NTF2_like"/>
    <property type="match status" value="1"/>
</dbReference>
<sequence length="130" mass="14205">MAEHPNATIIRRGYAAFSAGDVEALTELLAADAVQHMPGHNVFSGDHHGRDAILSMYGQLAARSDGTLRVTLEEVYANDDEVVTVYHSTGTHGDKHLDTRHALVFRMRDGKAVDLLDVSQDEASDDAFWA</sequence>
<dbReference type="InterPro" id="IPR032710">
    <property type="entry name" value="NTF2-like_dom_sf"/>
</dbReference>
<dbReference type="Gene3D" id="3.10.450.50">
    <property type="match status" value="1"/>
</dbReference>
<dbReference type="Pfam" id="PF12680">
    <property type="entry name" value="SnoaL_2"/>
    <property type="match status" value="1"/>
</dbReference>
<evidence type="ECO:0000313" key="3">
    <source>
        <dbReference type="Proteomes" id="UP001236014"/>
    </source>
</evidence>
<dbReference type="RefSeq" id="WP_285971496.1">
    <property type="nucleotide sequence ID" value="NZ_CP127294.1"/>
</dbReference>
<keyword evidence="3" id="KW-1185">Reference proteome</keyword>
<dbReference type="Proteomes" id="UP001236014">
    <property type="component" value="Chromosome"/>
</dbReference>
<dbReference type="SUPFAM" id="SSF54427">
    <property type="entry name" value="NTF2-like"/>
    <property type="match status" value="1"/>
</dbReference>
<dbReference type="EMBL" id="CP127294">
    <property type="protein sequence ID" value="WIX80881.1"/>
    <property type="molecule type" value="Genomic_DNA"/>
</dbReference>
<dbReference type="InterPro" id="IPR037401">
    <property type="entry name" value="SnoaL-like"/>
</dbReference>
<name>A0A9Y2IKE3_9PSEU</name>
<organism evidence="2 3">
    <name type="scientific">Amycolatopsis carbonis</name>
    <dbReference type="NCBI Taxonomy" id="715471"/>
    <lineage>
        <taxon>Bacteria</taxon>
        <taxon>Bacillati</taxon>
        <taxon>Actinomycetota</taxon>
        <taxon>Actinomycetes</taxon>
        <taxon>Pseudonocardiales</taxon>
        <taxon>Pseudonocardiaceae</taxon>
        <taxon>Amycolatopsis</taxon>
    </lineage>
</organism>
<reference evidence="2 3" key="1">
    <citation type="submission" date="2023-06" db="EMBL/GenBank/DDBJ databases">
        <authorList>
            <person name="Oyuntsetseg B."/>
            <person name="Kim S.B."/>
        </authorList>
    </citation>
    <scope>NUCLEOTIDE SEQUENCE [LARGE SCALE GENOMIC DNA]</scope>
    <source>
        <strain evidence="2 3">2-15</strain>
    </source>
</reference>
<dbReference type="PANTHER" id="PTHR41252">
    <property type="entry name" value="BLR2505 PROTEIN"/>
    <property type="match status" value="1"/>
</dbReference>
<gene>
    <name evidence="2" type="ORF">QRX50_09000</name>
</gene>
<accession>A0A9Y2IKE3</accession>
<dbReference type="KEGG" id="acab:QRX50_09000"/>
<proteinExistence type="predicted"/>
<dbReference type="PANTHER" id="PTHR41252:SF1">
    <property type="entry name" value="BLR2505 PROTEIN"/>
    <property type="match status" value="1"/>
</dbReference>
<evidence type="ECO:0000313" key="2">
    <source>
        <dbReference type="EMBL" id="WIX80881.1"/>
    </source>
</evidence>
<dbReference type="AlphaFoldDB" id="A0A9Y2IKE3"/>
<protein>
    <submittedName>
        <fullName evidence="2">Nuclear transport factor 2 family protein</fullName>
    </submittedName>
</protein>